<feature type="domain" description="SpaA-like prealbumin fold" evidence="6">
    <location>
        <begin position="351"/>
        <end position="438"/>
    </location>
</feature>
<dbReference type="STRING" id="1265820.PCORN_08452"/>
<dbReference type="Proteomes" id="UP000019254">
    <property type="component" value="Unassembled WGS sequence"/>
</dbReference>
<dbReference type="PANTHER" id="PTHR36108:SF13">
    <property type="entry name" value="COLOSSIN-B-RELATED"/>
    <property type="match status" value="1"/>
</dbReference>
<accession>W7BZQ8</accession>
<dbReference type="GO" id="GO:0005518">
    <property type="term" value="F:collagen binding"/>
    <property type="evidence" value="ECO:0007669"/>
    <property type="project" value="InterPro"/>
</dbReference>
<gene>
    <name evidence="7" type="ORF">PCORN_08452</name>
</gene>
<evidence type="ECO:0000256" key="1">
    <source>
        <dbReference type="ARBA" id="ARBA00007257"/>
    </source>
</evidence>
<dbReference type="Pfam" id="PF05737">
    <property type="entry name" value="Collagen_bind"/>
    <property type="match status" value="2"/>
</dbReference>
<comment type="caution">
    <text evidence="7">The sequence shown here is derived from an EMBL/GenBank/DDBJ whole genome shotgun (WGS) entry which is preliminary data.</text>
</comment>
<dbReference type="NCBIfam" id="TIGR01167">
    <property type="entry name" value="LPXTG_anchor"/>
    <property type="match status" value="1"/>
</dbReference>
<dbReference type="Gene3D" id="2.60.40.740">
    <property type="match status" value="2"/>
</dbReference>
<dbReference type="InterPro" id="IPR008966">
    <property type="entry name" value="Adhesion_dom_sf"/>
</dbReference>
<dbReference type="InterPro" id="IPR013783">
    <property type="entry name" value="Ig-like_fold"/>
</dbReference>
<evidence type="ECO:0000313" key="7">
    <source>
        <dbReference type="EMBL" id="EUJ30517.1"/>
    </source>
</evidence>
<dbReference type="SUPFAM" id="SSF49401">
    <property type="entry name" value="Bacterial adhesins"/>
    <property type="match status" value="2"/>
</dbReference>
<dbReference type="Gene3D" id="2.60.40.10">
    <property type="entry name" value="Immunoglobulins"/>
    <property type="match status" value="4"/>
</dbReference>
<comment type="similarity">
    <text evidence="1">Belongs to the serine-aspartate repeat-containing protein (SDr) family.</text>
</comment>
<feature type="domain" description="Collagen binding" evidence="5">
    <location>
        <begin position="2"/>
        <end position="90"/>
    </location>
</feature>
<dbReference type="EMBL" id="AODE01000017">
    <property type="protein sequence ID" value="EUJ30517.1"/>
    <property type="molecule type" value="Genomic_DNA"/>
</dbReference>
<feature type="region of interest" description="Disordered" evidence="4">
    <location>
        <begin position="632"/>
        <end position="656"/>
    </location>
</feature>
<dbReference type="PANTHER" id="PTHR36108">
    <property type="entry name" value="COLOSSIN-B-RELATED"/>
    <property type="match status" value="1"/>
</dbReference>
<feature type="domain" description="Collagen binding" evidence="5">
    <location>
        <begin position="109"/>
        <end position="235"/>
    </location>
</feature>
<evidence type="ECO:0008006" key="9">
    <source>
        <dbReference type="Google" id="ProtNLM"/>
    </source>
</evidence>
<keyword evidence="2" id="KW-0964">Secreted</keyword>
<reference evidence="7 8" key="1">
    <citation type="journal article" date="2014" name="Int. J. Syst. Evol. Microbiol.">
        <title>Listeria floridensis sp. nov., Listeria aquatica sp. nov., Listeria cornellensis sp. nov., Listeria riparia sp. nov. and Listeria grandensis sp. nov., from agricultural and natural environments.</title>
        <authorList>
            <person name="den Bakker H.C."/>
            <person name="Warchocki S."/>
            <person name="Wright E.M."/>
            <person name="Allred A.F."/>
            <person name="Ahlstrom C."/>
            <person name="Manuel C.S."/>
            <person name="Stasiewicz M.J."/>
            <person name="Burrell A."/>
            <person name="Roof S."/>
            <person name="Strawn L."/>
            <person name="Fortes E.D."/>
            <person name="Nightingale K.K."/>
            <person name="Kephart D."/>
            <person name="Wiedmann M."/>
        </authorList>
    </citation>
    <scope>NUCLEOTIDE SEQUENCE [LARGE SCALE GENOMIC DNA]</scope>
    <source>
        <strain evidence="8">FSL F6-969</strain>
    </source>
</reference>
<evidence type="ECO:0000256" key="4">
    <source>
        <dbReference type="SAM" id="MobiDB-lite"/>
    </source>
</evidence>
<name>W7BZQ8_9LIST</name>
<dbReference type="Pfam" id="PF17802">
    <property type="entry name" value="SpaA"/>
    <property type="match status" value="4"/>
</dbReference>
<feature type="domain" description="SpaA-like prealbumin fold" evidence="6">
    <location>
        <begin position="539"/>
        <end position="622"/>
    </location>
</feature>
<dbReference type="SUPFAM" id="SSF49478">
    <property type="entry name" value="Cna protein B-type domain"/>
    <property type="match status" value="4"/>
</dbReference>
<dbReference type="OrthoDB" id="2366066at2"/>
<evidence type="ECO:0000259" key="6">
    <source>
        <dbReference type="Pfam" id="PF17802"/>
    </source>
</evidence>
<sequence>MKDVIPSNQTLLVDSVEVHKMVLGKEAYNYSDGGLVDPNEYTLDTSNNTVTIMFKDGISEGYYATFKTSLDGQLVSSYYLNDATLFDGDKDVANLDGFVIIPNGGSYVGKTGVQDGENIHWKATVNAGQSTISNAKIADTPSENQVLLPDSVRVYDTTMTSSGNFAKGAELIVDKDYTLAIHNDGETGKQSFEIAFSDTISTTYLVEYDTFIDAADNEIVRNNIRLTGDNITTEPTQATTEVQVRFSDGSGGASGERGNLMLHKADGNSKRALAGAEFGLYNKDGSVLLRTATSDSSGDITFGSLRYGDYVVKELSAPTGYFKSASSEAGIAVTLNSKNQDLRVENEAFIGEVKLTKYEKGTTQRLVDATFSLMQGEEVIQADLKTDENGELVVRDLEPGEYSFVETAAPEGYQINEEPQNFTISEKQNAPVNVTMEDELILGTLIITKQDQTTKMPLSGAVFDLIDSDGNIVKSDVVSDFEGKLEIADLPIGEYKLLETQAPMDYVRGELAIPITISKATSERNVYYEVVNNELAKGGVMLTKTDSVNEQRHLAGAVFDLKDSDGNVIQADLVTDALGQFIVSDLVPGDYSFVETAAPAGYKLDTTPIPFSIVKSQLEFVSIEVSNVILDGPEELPKPPAPNVPEEETVPPGGETPRGIIMPNGASLQAVTANYMVKPIDSQALSRLEEADTNQKWSAPRLPTTGDTRNEPLIWIGWGLILMSGVYLSRRQK</sequence>
<evidence type="ECO:0000313" key="8">
    <source>
        <dbReference type="Proteomes" id="UP000019254"/>
    </source>
</evidence>
<keyword evidence="3" id="KW-0732">Signal</keyword>
<keyword evidence="8" id="KW-1185">Reference proteome</keyword>
<proteinExistence type="inferred from homology"/>
<dbReference type="AlphaFoldDB" id="W7BZQ8"/>
<evidence type="ECO:0000256" key="3">
    <source>
        <dbReference type="ARBA" id="ARBA00022729"/>
    </source>
</evidence>
<evidence type="ECO:0000259" key="5">
    <source>
        <dbReference type="Pfam" id="PF05737"/>
    </source>
</evidence>
<evidence type="ECO:0000256" key="2">
    <source>
        <dbReference type="ARBA" id="ARBA00022525"/>
    </source>
</evidence>
<feature type="domain" description="SpaA-like prealbumin fold" evidence="6">
    <location>
        <begin position="258"/>
        <end position="346"/>
    </location>
</feature>
<feature type="domain" description="SpaA-like prealbumin fold" evidence="6">
    <location>
        <begin position="443"/>
        <end position="523"/>
    </location>
</feature>
<dbReference type="InterPro" id="IPR008456">
    <property type="entry name" value="Collagen-bd_dom"/>
</dbReference>
<dbReference type="PATRIC" id="fig|1265820.5.peg.1654"/>
<dbReference type="InterPro" id="IPR041033">
    <property type="entry name" value="SpaA_PFL_dom_1"/>
</dbReference>
<organism evidence="7 8">
    <name type="scientific">Listeria cornellensis FSL F6-0969</name>
    <dbReference type="NCBI Taxonomy" id="1265820"/>
    <lineage>
        <taxon>Bacteria</taxon>
        <taxon>Bacillati</taxon>
        <taxon>Bacillota</taxon>
        <taxon>Bacilli</taxon>
        <taxon>Bacillales</taxon>
        <taxon>Listeriaceae</taxon>
        <taxon>Listeria</taxon>
    </lineage>
</organism>
<protein>
    <recommendedName>
        <fullName evidence="9">Collagen adhesion protein</fullName>
    </recommendedName>
</protein>